<dbReference type="AlphaFoldDB" id="A0AA39M042"/>
<accession>A0AA39M042</accession>
<evidence type="ECO:0000256" key="1">
    <source>
        <dbReference type="SAM" id="MobiDB-lite"/>
    </source>
</evidence>
<dbReference type="PROSITE" id="PS00028">
    <property type="entry name" value="ZINC_FINGER_C2H2_1"/>
    <property type="match status" value="2"/>
</dbReference>
<dbReference type="InterPro" id="IPR013087">
    <property type="entry name" value="Znf_C2H2_type"/>
</dbReference>
<feature type="domain" description="C2H2-type" evidence="2">
    <location>
        <begin position="581"/>
        <end position="604"/>
    </location>
</feature>
<proteinExistence type="predicted"/>
<evidence type="ECO:0000259" key="2">
    <source>
        <dbReference type="PROSITE" id="PS00028"/>
    </source>
</evidence>
<sequence>MSEEGDFYTLEELELLAEVATRGTMEGRKVPKIVRDSTKHYRRRLLDQLKDQAEEVHRSHSNALEEINETVVALSCDQVHQEIYEIDDDEETRLDQIADANDIRDIEDDSTAVITSESDDEDTQRGPSAEATTPTVQFRSGLWQCRSCKAILKGYRRNGLLRHVGVHEGGTHPISCFIEGCRTKCKWGHALRAHLRHEHKLSARNLTAEQRGRLIEKERISYEKLELSLHKYFPFLSSRVDKLVERLWQCQVCQKQLIGAHEHNLLKHIGTHENIFSRCPIAGCAETCRTTSGLRNHLKKYHRLRAADLSAEQHGRLLEDERRAKATLPIMVQISLTAVSEPRESDVPGMLLEMVHGMTHMGTMLEEGDFYTLEELELLVKVALDALAAAQVNQEINGIDDNEETRLDQIADENDVMDIEDDAERGQSAEATTPPTAEFKSGLWQCQHCKAILKGSHKENLLGHVGRHEDSTHRIPCFIEGCRAKRKWGYLLRTHLRNDHKLSAGYLTAEQRDRLIKEERISFQKLEPSLHKYFPSPPSIVERRVKKSLWQCQVCQKQMIESHTHSLLKHIGTHENIFCRCPIAGCAKTCRTTSGLRTHLQNYHRLRAADLSAKQHGRLLEGERKFYESARNHLARYFPPGAKLQQQPDHEAST</sequence>
<comment type="caution">
    <text evidence="3">The sequence shown here is derived from an EMBL/GenBank/DDBJ whole genome shotgun (WGS) entry which is preliminary data.</text>
</comment>
<gene>
    <name evidence="3" type="ORF">QR680_012056</name>
</gene>
<dbReference type="SMART" id="SM00355">
    <property type="entry name" value="ZnF_C2H2"/>
    <property type="match status" value="8"/>
</dbReference>
<dbReference type="EMBL" id="JAUCMV010000002">
    <property type="protein sequence ID" value="KAK0415684.1"/>
    <property type="molecule type" value="Genomic_DNA"/>
</dbReference>
<evidence type="ECO:0000313" key="3">
    <source>
        <dbReference type="EMBL" id="KAK0415684.1"/>
    </source>
</evidence>
<organism evidence="3 4">
    <name type="scientific">Steinernema hermaphroditum</name>
    <dbReference type="NCBI Taxonomy" id="289476"/>
    <lineage>
        <taxon>Eukaryota</taxon>
        <taxon>Metazoa</taxon>
        <taxon>Ecdysozoa</taxon>
        <taxon>Nematoda</taxon>
        <taxon>Chromadorea</taxon>
        <taxon>Rhabditida</taxon>
        <taxon>Tylenchina</taxon>
        <taxon>Panagrolaimomorpha</taxon>
        <taxon>Strongyloidoidea</taxon>
        <taxon>Steinernematidae</taxon>
        <taxon>Steinernema</taxon>
    </lineage>
</organism>
<name>A0AA39M042_9BILA</name>
<feature type="domain" description="C2H2-type" evidence="2">
    <location>
        <begin position="279"/>
        <end position="302"/>
    </location>
</feature>
<reference evidence="3" key="1">
    <citation type="submission" date="2023-06" db="EMBL/GenBank/DDBJ databases">
        <title>Genomic analysis of the entomopathogenic nematode Steinernema hermaphroditum.</title>
        <authorList>
            <person name="Schwarz E.M."/>
            <person name="Heppert J.K."/>
            <person name="Baniya A."/>
            <person name="Schwartz H.T."/>
            <person name="Tan C.-H."/>
            <person name="Antoshechkin I."/>
            <person name="Sternberg P.W."/>
            <person name="Goodrich-Blair H."/>
            <person name="Dillman A.R."/>
        </authorList>
    </citation>
    <scope>NUCLEOTIDE SEQUENCE</scope>
    <source>
        <strain evidence="3">PS9179</strain>
        <tissue evidence="3">Whole animal</tissue>
    </source>
</reference>
<dbReference type="Proteomes" id="UP001175271">
    <property type="component" value="Unassembled WGS sequence"/>
</dbReference>
<keyword evidence="4" id="KW-1185">Reference proteome</keyword>
<protein>
    <recommendedName>
        <fullName evidence="2">C2H2-type domain-containing protein</fullName>
    </recommendedName>
</protein>
<feature type="region of interest" description="Disordered" evidence="1">
    <location>
        <begin position="108"/>
        <end position="133"/>
    </location>
</feature>
<evidence type="ECO:0000313" key="4">
    <source>
        <dbReference type="Proteomes" id="UP001175271"/>
    </source>
</evidence>